<dbReference type="GO" id="GO:0030655">
    <property type="term" value="P:beta-lactam antibiotic catabolic process"/>
    <property type="evidence" value="ECO:0007669"/>
    <property type="project" value="InterPro"/>
</dbReference>
<dbReference type="RefSeq" id="WP_193523964.1">
    <property type="nucleotide sequence ID" value="NZ_JABASA010000024.1"/>
</dbReference>
<gene>
    <name evidence="3" type="ORF">HHO37_09300</name>
</gene>
<dbReference type="PANTHER" id="PTHR35333:SF3">
    <property type="entry name" value="BETA-LACTAMASE-TYPE TRANSPEPTIDASE FOLD CONTAINING PROTEIN"/>
    <property type="match status" value="1"/>
</dbReference>
<evidence type="ECO:0000313" key="4">
    <source>
        <dbReference type="Proteomes" id="UP000532121"/>
    </source>
</evidence>
<protein>
    <submittedName>
        <fullName evidence="3">Serine hydrolase</fullName>
    </submittedName>
</protein>
<evidence type="ECO:0000256" key="1">
    <source>
        <dbReference type="SAM" id="SignalP"/>
    </source>
</evidence>
<dbReference type="EMBL" id="JABASA010000024">
    <property type="protein sequence ID" value="NMD49850.1"/>
    <property type="molecule type" value="Genomic_DNA"/>
</dbReference>
<organism evidence="3 4">
    <name type="scientific">Streptococcus ratti</name>
    <dbReference type="NCBI Taxonomy" id="1341"/>
    <lineage>
        <taxon>Bacteria</taxon>
        <taxon>Bacillati</taxon>
        <taxon>Bacillota</taxon>
        <taxon>Bacilli</taxon>
        <taxon>Lactobacillales</taxon>
        <taxon>Streptococcaceae</taxon>
        <taxon>Streptococcus</taxon>
    </lineage>
</organism>
<proteinExistence type="predicted"/>
<feature type="chain" id="PRO_5038471936" evidence="1">
    <location>
        <begin position="20"/>
        <end position="411"/>
    </location>
</feature>
<feature type="domain" description="Beta-lactamase class A catalytic" evidence="2">
    <location>
        <begin position="190"/>
        <end position="391"/>
    </location>
</feature>
<reference evidence="3 4" key="1">
    <citation type="submission" date="2020-04" db="EMBL/GenBank/DDBJ databases">
        <title>MicrobeNet Type strains.</title>
        <authorList>
            <person name="Nicholson A.C."/>
        </authorList>
    </citation>
    <scope>NUCLEOTIDE SEQUENCE [LARGE SCALE GENOMIC DNA]</scope>
    <source>
        <strain evidence="3 4">DSM 22768</strain>
    </source>
</reference>
<dbReference type="AlphaFoldDB" id="A0A7X9LHD1"/>
<dbReference type="SUPFAM" id="SSF56601">
    <property type="entry name" value="beta-lactamase/transpeptidase-like"/>
    <property type="match status" value="1"/>
</dbReference>
<sequence length="411" mass="46549">MKKLLALMLMFVFSAPILAISTEKEPAAFFNHIPTNPNVYHAISSFPKADLTGKTQKIKPDSALKIKALITKNVKTPVFKLSDGRFIKASYDSVYADIVLRQDYFSRNFWLKKTFTIYQDPYVAGVKKVKTKLTGYSKVHVSKRAVTNHGIYLKADGQGWINEKDLDVADNRMEKVQDLLNKKYNKSNYSIYIKQLYTQKTAGINEDKAMYSASVTKLPILYFVEKQIKDKKVKLTDKLTYTEQVNQFKGAYKTEGSGKMPKKADNKAYTVDSLLKAVTQHSDNVASNILGYYIAHKYDRTYQETIQRAAGAQWNMDTRKVSSRTAANVMEALYNQSGSALNYLKTTEFDSNRISRDIAVPVAHKIGDAYDYKHDVAVIYTSEPFVLSIFTDKSSYNNISAIADDVYGILK</sequence>
<comment type="caution">
    <text evidence="3">The sequence shown here is derived from an EMBL/GenBank/DDBJ whole genome shotgun (WGS) entry which is preliminary data.</text>
</comment>
<accession>A0A7X9LHD1</accession>
<dbReference type="InterPro" id="IPR012338">
    <property type="entry name" value="Beta-lactam/transpept-like"/>
</dbReference>
<dbReference type="Pfam" id="PF13354">
    <property type="entry name" value="Beta-lactamase2"/>
    <property type="match status" value="1"/>
</dbReference>
<name>A0A7X9LHD1_STRRT</name>
<keyword evidence="3" id="KW-0378">Hydrolase</keyword>
<dbReference type="Gene3D" id="3.40.710.10">
    <property type="entry name" value="DD-peptidase/beta-lactamase superfamily"/>
    <property type="match status" value="1"/>
</dbReference>
<dbReference type="PANTHER" id="PTHR35333">
    <property type="entry name" value="BETA-LACTAMASE"/>
    <property type="match status" value="1"/>
</dbReference>
<keyword evidence="1" id="KW-0732">Signal</keyword>
<evidence type="ECO:0000259" key="2">
    <source>
        <dbReference type="Pfam" id="PF13354"/>
    </source>
</evidence>
<dbReference type="Proteomes" id="UP000532121">
    <property type="component" value="Unassembled WGS sequence"/>
</dbReference>
<dbReference type="GO" id="GO:0008800">
    <property type="term" value="F:beta-lactamase activity"/>
    <property type="evidence" value="ECO:0007669"/>
    <property type="project" value="InterPro"/>
</dbReference>
<feature type="signal peptide" evidence="1">
    <location>
        <begin position="1"/>
        <end position="19"/>
    </location>
</feature>
<dbReference type="GO" id="GO:0046677">
    <property type="term" value="P:response to antibiotic"/>
    <property type="evidence" value="ECO:0007669"/>
    <property type="project" value="InterPro"/>
</dbReference>
<evidence type="ECO:0000313" key="3">
    <source>
        <dbReference type="EMBL" id="NMD49850.1"/>
    </source>
</evidence>
<dbReference type="InterPro" id="IPR000871">
    <property type="entry name" value="Beta-lactam_class-A"/>
</dbReference>
<dbReference type="InterPro" id="IPR045155">
    <property type="entry name" value="Beta-lactam_cat"/>
</dbReference>